<comment type="caution">
    <text evidence="1">The sequence shown here is derived from an EMBL/GenBank/DDBJ whole genome shotgun (WGS) entry which is preliminary data.</text>
</comment>
<evidence type="ECO:0000313" key="2">
    <source>
        <dbReference type="Proteomes" id="UP000663848"/>
    </source>
</evidence>
<gene>
    <name evidence="1" type="ORF">QYT958_LOCUS42349</name>
</gene>
<feature type="non-terminal residue" evidence="1">
    <location>
        <position position="90"/>
    </location>
</feature>
<dbReference type="Proteomes" id="UP000663848">
    <property type="component" value="Unassembled WGS sequence"/>
</dbReference>
<dbReference type="AlphaFoldDB" id="A0A822CWQ9"/>
<protein>
    <submittedName>
        <fullName evidence="1">Uncharacterized protein</fullName>
    </submittedName>
</protein>
<sequence>MQMAASELDLYEASFRRVPMNSATTQKDIIDFTSVATSSTYNLWGKPLKRAVSTKNIDGNTIFGRFDRSNIVKDLFPKGRSLQRPINSAD</sequence>
<evidence type="ECO:0000313" key="1">
    <source>
        <dbReference type="EMBL" id="CAF5055536.1"/>
    </source>
</evidence>
<proteinExistence type="predicted"/>
<reference evidence="1" key="1">
    <citation type="submission" date="2021-02" db="EMBL/GenBank/DDBJ databases">
        <authorList>
            <person name="Nowell W R."/>
        </authorList>
    </citation>
    <scope>NUCLEOTIDE SEQUENCE</scope>
</reference>
<name>A0A822CWQ9_9BILA</name>
<accession>A0A822CWQ9</accession>
<organism evidence="1 2">
    <name type="scientific">Rotaria socialis</name>
    <dbReference type="NCBI Taxonomy" id="392032"/>
    <lineage>
        <taxon>Eukaryota</taxon>
        <taxon>Metazoa</taxon>
        <taxon>Spiralia</taxon>
        <taxon>Gnathifera</taxon>
        <taxon>Rotifera</taxon>
        <taxon>Eurotatoria</taxon>
        <taxon>Bdelloidea</taxon>
        <taxon>Philodinida</taxon>
        <taxon>Philodinidae</taxon>
        <taxon>Rotaria</taxon>
    </lineage>
</organism>
<dbReference type="EMBL" id="CAJOBR010053060">
    <property type="protein sequence ID" value="CAF5055536.1"/>
    <property type="molecule type" value="Genomic_DNA"/>
</dbReference>